<keyword evidence="2" id="KW-1185">Reference proteome</keyword>
<dbReference type="SUPFAM" id="SSF53474">
    <property type="entry name" value="alpha/beta-Hydrolases"/>
    <property type="match status" value="1"/>
</dbReference>
<comment type="caution">
    <text evidence="1">The sequence shown here is derived from an EMBL/GenBank/DDBJ whole genome shotgun (WGS) entry which is preliminary data.</text>
</comment>
<reference evidence="2" key="1">
    <citation type="journal article" date="2019" name="Int. J. Syst. Evol. Microbiol.">
        <title>The Global Catalogue of Microorganisms (GCM) 10K type strain sequencing project: providing services to taxonomists for standard genome sequencing and annotation.</title>
        <authorList>
            <consortium name="The Broad Institute Genomics Platform"/>
            <consortium name="The Broad Institute Genome Sequencing Center for Infectious Disease"/>
            <person name="Wu L."/>
            <person name="Ma J."/>
        </authorList>
    </citation>
    <scope>NUCLEOTIDE SEQUENCE [LARGE SCALE GENOMIC DNA]</scope>
    <source>
        <strain evidence="2">CCUG 61484</strain>
    </source>
</reference>
<keyword evidence="1" id="KW-0378">Hydrolase</keyword>
<gene>
    <name evidence="1" type="ORF">ACFQZX_07270</name>
</gene>
<protein>
    <submittedName>
        <fullName evidence="1">Alpha/beta hydrolase</fullName>
    </submittedName>
</protein>
<dbReference type="RefSeq" id="WP_377113149.1">
    <property type="nucleotide sequence ID" value="NZ_JBHTHZ010000003.1"/>
</dbReference>
<evidence type="ECO:0000313" key="1">
    <source>
        <dbReference type="EMBL" id="MFD0793413.1"/>
    </source>
</evidence>
<dbReference type="Gene3D" id="3.40.50.1820">
    <property type="entry name" value="alpha/beta hydrolase"/>
    <property type="match status" value="1"/>
</dbReference>
<evidence type="ECO:0000313" key="2">
    <source>
        <dbReference type="Proteomes" id="UP001597010"/>
    </source>
</evidence>
<proteinExistence type="predicted"/>
<sequence length="235" mass="25695">MSVTENTLHIQDNAGAFKVTILEARQPTCIVFFAAGRGGSPLRHLSLLRAIAVRGFTIIAPHFDMLASSVPTIEDLNTRIRRLELASKQYARFDEPVIGIGHSLGCVLLLALAGGKAKTLSGCQVVSGPKWQFKGLALLAPPVDFFRHPYALQSVDARIHLRVGGKDTVTPPTQALTLMEILPKEMEIEVKLDEDAGHFSYMDELPPHIKDVQPDKQKFLSALAIDIAQFITSSC</sequence>
<organism evidence="1 2">
    <name type="scientific">Mucilaginibacter litoreus</name>
    <dbReference type="NCBI Taxonomy" id="1048221"/>
    <lineage>
        <taxon>Bacteria</taxon>
        <taxon>Pseudomonadati</taxon>
        <taxon>Bacteroidota</taxon>
        <taxon>Sphingobacteriia</taxon>
        <taxon>Sphingobacteriales</taxon>
        <taxon>Sphingobacteriaceae</taxon>
        <taxon>Mucilaginibacter</taxon>
    </lineage>
</organism>
<dbReference type="GO" id="GO:0016787">
    <property type="term" value="F:hydrolase activity"/>
    <property type="evidence" value="ECO:0007669"/>
    <property type="project" value="UniProtKB-KW"/>
</dbReference>
<dbReference type="EMBL" id="JBHTHZ010000003">
    <property type="protein sequence ID" value="MFD0793413.1"/>
    <property type="molecule type" value="Genomic_DNA"/>
</dbReference>
<dbReference type="Proteomes" id="UP001597010">
    <property type="component" value="Unassembled WGS sequence"/>
</dbReference>
<accession>A0ABW3AQU8</accession>
<dbReference type="InterPro" id="IPR029058">
    <property type="entry name" value="AB_hydrolase_fold"/>
</dbReference>
<name>A0ABW3AQU8_9SPHI</name>